<reference evidence="2" key="1">
    <citation type="journal article" date="2023" name="Mol. Biol. Evol.">
        <title>Third-Generation Sequencing Reveals the Adaptive Role of the Epigenome in Three Deep-Sea Polychaetes.</title>
        <authorList>
            <person name="Perez M."/>
            <person name="Aroh O."/>
            <person name="Sun Y."/>
            <person name="Lan Y."/>
            <person name="Juniper S.K."/>
            <person name="Young C.R."/>
            <person name="Angers B."/>
            <person name="Qian P.Y."/>
        </authorList>
    </citation>
    <scope>NUCLEOTIDE SEQUENCE</scope>
    <source>
        <strain evidence="2">R07B-5</strain>
    </source>
</reference>
<organism evidence="2 3">
    <name type="scientific">Ridgeia piscesae</name>
    <name type="common">Tubeworm</name>
    <dbReference type="NCBI Taxonomy" id="27915"/>
    <lineage>
        <taxon>Eukaryota</taxon>
        <taxon>Metazoa</taxon>
        <taxon>Spiralia</taxon>
        <taxon>Lophotrochozoa</taxon>
        <taxon>Annelida</taxon>
        <taxon>Polychaeta</taxon>
        <taxon>Sedentaria</taxon>
        <taxon>Canalipalpata</taxon>
        <taxon>Sabellida</taxon>
        <taxon>Siboglinidae</taxon>
        <taxon>Ridgeia</taxon>
    </lineage>
</organism>
<evidence type="ECO:0000313" key="2">
    <source>
        <dbReference type="EMBL" id="KAK2183768.1"/>
    </source>
</evidence>
<comment type="caution">
    <text evidence="2">The sequence shown here is derived from an EMBL/GenBank/DDBJ whole genome shotgun (WGS) entry which is preliminary data.</text>
</comment>
<keyword evidence="1" id="KW-1133">Transmembrane helix</keyword>
<dbReference type="AlphaFoldDB" id="A0AAD9UBM5"/>
<keyword evidence="3" id="KW-1185">Reference proteome</keyword>
<name>A0AAD9UBM5_RIDPI</name>
<sequence>MYQESTVPYCDEGIVARFVLSFPLLLSVIPLPRRLLPRASHMTVDCSLHGKVERELWHWIISSVINLAAEEGILSPIVDALCANNRSSVYSHIDLFHCSGVKRATAVTRCGLMAPALGRRRR</sequence>
<feature type="transmembrane region" description="Helical" evidence="1">
    <location>
        <begin position="14"/>
        <end position="32"/>
    </location>
</feature>
<protein>
    <submittedName>
        <fullName evidence="2">Uncharacterized protein</fullName>
    </submittedName>
</protein>
<dbReference type="Proteomes" id="UP001209878">
    <property type="component" value="Unassembled WGS sequence"/>
</dbReference>
<keyword evidence="1" id="KW-0812">Transmembrane</keyword>
<evidence type="ECO:0000256" key="1">
    <source>
        <dbReference type="SAM" id="Phobius"/>
    </source>
</evidence>
<proteinExistence type="predicted"/>
<evidence type="ECO:0000313" key="3">
    <source>
        <dbReference type="Proteomes" id="UP001209878"/>
    </source>
</evidence>
<keyword evidence="1" id="KW-0472">Membrane</keyword>
<gene>
    <name evidence="2" type="ORF">NP493_296g02035</name>
</gene>
<dbReference type="EMBL" id="JAODUO010000296">
    <property type="protein sequence ID" value="KAK2183768.1"/>
    <property type="molecule type" value="Genomic_DNA"/>
</dbReference>
<accession>A0AAD9UBM5</accession>